<dbReference type="EMBL" id="JBCGBO010000005">
    <property type="protein sequence ID" value="KAK9201742.1"/>
    <property type="molecule type" value="Genomic_DNA"/>
</dbReference>
<dbReference type="AlphaFoldDB" id="A0AAP0QSK1"/>
<proteinExistence type="predicted"/>
<evidence type="ECO:0000313" key="2">
    <source>
        <dbReference type="Proteomes" id="UP001428341"/>
    </source>
</evidence>
<evidence type="ECO:0000313" key="1">
    <source>
        <dbReference type="EMBL" id="KAK9201742.1"/>
    </source>
</evidence>
<accession>A0AAP0QSK1</accession>
<name>A0AAP0QSK1_9ROSI</name>
<organism evidence="1 2">
    <name type="scientific">Citrus x changshan-huyou</name>
    <dbReference type="NCBI Taxonomy" id="2935761"/>
    <lineage>
        <taxon>Eukaryota</taxon>
        <taxon>Viridiplantae</taxon>
        <taxon>Streptophyta</taxon>
        <taxon>Embryophyta</taxon>
        <taxon>Tracheophyta</taxon>
        <taxon>Spermatophyta</taxon>
        <taxon>Magnoliopsida</taxon>
        <taxon>eudicotyledons</taxon>
        <taxon>Gunneridae</taxon>
        <taxon>Pentapetalae</taxon>
        <taxon>rosids</taxon>
        <taxon>malvids</taxon>
        <taxon>Sapindales</taxon>
        <taxon>Rutaceae</taxon>
        <taxon>Aurantioideae</taxon>
        <taxon>Citrus</taxon>
    </lineage>
</organism>
<dbReference type="Proteomes" id="UP001428341">
    <property type="component" value="Unassembled WGS sequence"/>
</dbReference>
<sequence length="76" mass="8917">MSFKPTRVINIAVHLKASSSKRCVYLLYPLTKTVAESENSKFGNRIMKVEEAQVVNDLDSYYWKLTDDIIYRMKRL</sequence>
<keyword evidence="2" id="KW-1185">Reference proteome</keyword>
<protein>
    <submittedName>
        <fullName evidence="1">Uncharacterized protein</fullName>
    </submittedName>
</protein>
<comment type="caution">
    <text evidence="1">The sequence shown here is derived from an EMBL/GenBank/DDBJ whole genome shotgun (WGS) entry which is preliminary data.</text>
</comment>
<gene>
    <name evidence="1" type="ORF">WN944_016948</name>
</gene>
<reference evidence="1 2" key="1">
    <citation type="submission" date="2024-05" db="EMBL/GenBank/DDBJ databases">
        <title>Haplotype-resolved chromosome-level genome assembly of Huyou (Citrus changshanensis).</title>
        <authorList>
            <person name="Miao C."/>
            <person name="Chen W."/>
            <person name="Wu Y."/>
            <person name="Wang L."/>
            <person name="Zhao S."/>
            <person name="Grierson D."/>
            <person name="Xu C."/>
            <person name="Chen K."/>
        </authorList>
    </citation>
    <scope>NUCLEOTIDE SEQUENCE [LARGE SCALE GENOMIC DNA]</scope>
    <source>
        <strain evidence="1">01-14</strain>
        <tissue evidence="1">Leaf</tissue>
    </source>
</reference>